<dbReference type="EMBL" id="LDAU01000114">
    <property type="protein sequence ID" value="KRX04639.1"/>
    <property type="molecule type" value="Genomic_DNA"/>
</dbReference>
<dbReference type="AlphaFoldDB" id="A0A0V0QQT3"/>
<evidence type="ECO:0000313" key="3">
    <source>
        <dbReference type="EMBL" id="KRX04639.1"/>
    </source>
</evidence>
<proteinExistence type="predicted"/>
<feature type="domain" description="DNA2/NAM7 helicase helicase" evidence="1">
    <location>
        <begin position="199"/>
        <end position="625"/>
    </location>
</feature>
<evidence type="ECO:0000259" key="1">
    <source>
        <dbReference type="Pfam" id="PF13086"/>
    </source>
</evidence>
<sequence>MINTQQNNKNYSDIISNSNMKEFFTIQDFRKISDADGREIADTLRQYDNLFDIICNTKIERQEETLFAMYFLKIVYKLLNSQDNEKLIGMLFQKNFMSYHQNLDKEQFLIYEPNTYYEQYQNTLAALQVKNLHNFPFQEQILKLSQDIKKPAYLNEQNNQFNFKLNDNYDENLNENPNQNGQVQNVEENQWELNFDQVLNKDQFEAFKNTFQRELSLIQGPPGTGKTYLGSKIVEQLLLNKNKWNSNTPIIVFSQTNHGLDQFLQRVLKFTNNVIRVGGFSKDINMKEYNLKEKRKFYPKSLGNLQTYKRQCQQELDDLKDKFLCNLFPTIKELDQHFYLENQQKFSIIFQKEFQIKFHQFYNQNKEKFNNIEFENIFDNKEIIENIYNKVWTLDFSKTDNILDIFHSEIMSHIQNKLELKDQEEYIKKLIQEFCYQMIKLSQTNGSPIENQNTQYQENIQNFLENNQSSPQSNNFSNYLTAEKYIKKILKRQEIIKKIEGYQIWDIQNNEKMDLLQQIKKKQKRNDQLKFDELFTDYQDYYEQEKQLDIKRDLQIIKNAEVVGLTASGGVKFDELIKQLKPQIVVIEEASLLLQSQNLSIINDALQHLIMIGDHQQLKPIIQSQELIKKNWNISLFERLIKSGIPKSFLGIQNRMRPEIADYIRLFYGQQYRDSESVKNYEDIKGFSSNVQFFSYKYGKNKKEEQEGSTKSFKNIYEAEILANLFLHILEIKEFTMDQITILTMYDGQIKELEKQIFEILQKKSFESDQNRQYYFDYKKKVRIASVDSFQGQESEIILLSTNIDACKFVIPKVVSNSNVQRQQISLVIYAMAIIYFAMKSYNSV</sequence>
<gene>
    <name evidence="3" type="ORF">PPERSA_04454</name>
</gene>
<dbReference type="PANTHER" id="PTHR10887">
    <property type="entry name" value="DNA2/NAM7 HELICASE FAMILY"/>
    <property type="match status" value="1"/>
</dbReference>
<dbReference type="InterPro" id="IPR047187">
    <property type="entry name" value="SF1_C_Upf1"/>
</dbReference>
<keyword evidence="3" id="KW-0378">Hydrolase</keyword>
<dbReference type="Gene3D" id="3.40.50.300">
    <property type="entry name" value="P-loop containing nucleotide triphosphate hydrolases"/>
    <property type="match status" value="3"/>
</dbReference>
<dbReference type="Proteomes" id="UP000054937">
    <property type="component" value="Unassembled WGS sequence"/>
</dbReference>
<comment type="caution">
    <text evidence="3">The sequence shown here is derived from an EMBL/GenBank/DDBJ whole genome shotgun (WGS) entry which is preliminary data.</text>
</comment>
<dbReference type="InterPro" id="IPR045055">
    <property type="entry name" value="DNA2/NAM7-like"/>
</dbReference>
<name>A0A0V0QQT3_PSEPJ</name>
<dbReference type="InterPro" id="IPR041677">
    <property type="entry name" value="DNA2/NAM7_AAA_11"/>
</dbReference>
<dbReference type="InterPro" id="IPR027417">
    <property type="entry name" value="P-loop_NTPase"/>
</dbReference>
<dbReference type="SUPFAM" id="SSF52540">
    <property type="entry name" value="P-loop containing nucleoside triphosphate hydrolases"/>
    <property type="match status" value="1"/>
</dbReference>
<dbReference type="GO" id="GO:0031380">
    <property type="term" value="C:nuclear RNA-directed RNA polymerase complex"/>
    <property type="evidence" value="ECO:0007669"/>
    <property type="project" value="TreeGrafter"/>
</dbReference>
<organism evidence="3 4">
    <name type="scientific">Pseudocohnilembus persalinus</name>
    <name type="common">Ciliate</name>
    <dbReference type="NCBI Taxonomy" id="266149"/>
    <lineage>
        <taxon>Eukaryota</taxon>
        <taxon>Sar</taxon>
        <taxon>Alveolata</taxon>
        <taxon>Ciliophora</taxon>
        <taxon>Intramacronucleata</taxon>
        <taxon>Oligohymenophorea</taxon>
        <taxon>Scuticociliatia</taxon>
        <taxon>Philasterida</taxon>
        <taxon>Pseudocohnilembidae</taxon>
        <taxon>Pseudocohnilembus</taxon>
    </lineage>
</organism>
<dbReference type="InParanoid" id="A0A0V0QQT3"/>
<dbReference type="PANTHER" id="PTHR10887:SF341">
    <property type="entry name" value="NFX1-TYPE ZINC FINGER-CONTAINING PROTEIN 1"/>
    <property type="match status" value="1"/>
</dbReference>
<keyword evidence="4" id="KW-1185">Reference proteome</keyword>
<feature type="domain" description="DNA2/NAM7 helicase-like C-terminal" evidence="2">
    <location>
        <begin position="634"/>
        <end position="802"/>
    </location>
</feature>
<evidence type="ECO:0000259" key="2">
    <source>
        <dbReference type="Pfam" id="PF13087"/>
    </source>
</evidence>
<accession>A0A0V0QQT3</accession>
<dbReference type="GO" id="GO:0016787">
    <property type="term" value="F:hydrolase activity"/>
    <property type="evidence" value="ECO:0007669"/>
    <property type="project" value="UniProtKB-KW"/>
</dbReference>
<evidence type="ECO:0000313" key="4">
    <source>
        <dbReference type="Proteomes" id="UP000054937"/>
    </source>
</evidence>
<dbReference type="InterPro" id="IPR041679">
    <property type="entry name" value="DNA2/NAM7-like_C"/>
</dbReference>
<dbReference type="GO" id="GO:0031048">
    <property type="term" value="P:regulatory ncRNA-mediated heterochromatin formation"/>
    <property type="evidence" value="ECO:0007669"/>
    <property type="project" value="TreeGrafter"/>
</dbReference>
<dbReference type="Pfam" id="PF13086">
    <property type="entry name" value="AAA_11"/>
    <property type="match status" value="1"/>
</dbReference>
<dbReference type="Pfam" id="PF13087">
    <property type="entry name" value="AAA_12"/>
    <property type="match status" value="1"/>
</dbReference>
<dbReference type="CDD" id="cd18808">
    <property type="entry name" value="SF1_C_Upf1"/>
    <property type="match status" value="1"/>
</dbReference>
<dbReference type="GO" id="GO:0004386">
    <property type="term" value="F:helicase activity"/>
    <property type="evidence" value="ECO:0007669"/>
    <property type="project" value="InterPro"/>
</dbReference>
<dbReference type="OrthoDB" id="392140at2759"/>
<reference evidence="3 4" key="1">
    <citation type="journal article" date="2015" name="Sci. Rep.">
        <title>Genome of the facultative scuticociliatosis pathogen Pseudocohnilembus persalinus provides insight into its virulence through horizontal gene transfer.</title>
        <authorList>
            <person name="Xiong J."/>
            <person name="Wang G."/>
            <person name="Cheng J."/>
            <person name="Tian M."/>
            <person name="Pan X."/>
            <person name="Warren A."/>
            <person name="Jiang C."/>
            <person name="Yuan D."/>
            <person name="Miao W."/>
        </authorList>
    </citation>
    <scope>NUCLEOTIDE SEQUENCE [LARGE SCALE GENOMIC DNA]</scope>
    <source>
        <strain evidence="3">36N120E</strain>
    </source>
</reference>
<dbReference type="OMA" id="IEINCLA"/>
<protein>
    <submittedName>
        <fullName evidence="3">p-loop containing nucleoside triphosphate hydrolase</fullName>
    </submittedName>
</protein>